<keyword evidence="4" id="KW-0540">Nuclease</keyword>
<dbReference type="EMBL" id="WHWC01000008">
    <property type="protein sequence ID" value="KAG8377751.1"/>
    <property type="molecule type" value="Genomic_DNA"/>
</dbReference>
<keyword evidence="7" id="KW-0539">Nucleus</keyword>
<keyword evidence="6" id="KW-0378">Hydrolase</keyword>
<keyword evidence="5" id="KW-0479">Metal-binding</keyword>
<dbReference type="AlphaFoldDB" id="A0AAV6X4N6"/>
<evidence type="ECO:0000256" key="4">
    <source>
        <dbReference type="ARBA" id="ARBA00022722"/>
    </source>
</evidence>
<comment type="cofactor">
    <cofactor evidence="1">
        <name>a divalent metal cation</name>
        <dbReference type="ChEBI" id="CHEBI:60240"/>
    </cofactor>
</comment>
<dbReference type="GO" id="GO:0004518">
    <property type="term" value="F:nuclease activity"/>
    <property type="evidence" value="ECO:0007669"/>
    <property type="project" value="UniProtKB-KW"/>
</dbReference>
<dbReference type="Pfam" id="PF13359">
    <property type="entry name" value="DDE_Tnp_4"/>
    <property type="match status" value="1"/>
</dbReference>
<evidence type="ECO:0000256" key="6">
    <source>
        <dbReference type="ARBA" id="ARBA00022801"/>
    </source>
</evidence>
<dbReference type="GO" id="GO:0046872">
    <property type="term" value="F:metal ion binding"/>
    <property type="evidence" value="ECO:0007669"/>
    <property type="project" value="UniProtKB-KW"/>
</dbReference>
<dbReference type="InterPro" id="IPR027806">
    <property type="entry name" value="HARBI1_dom"/>
</dbReference>
<proteinExistence type="inferred from homology"/>
<comment type="subcellular location">
    <subcellularLocation>
        <location evidence="2">Nucleus</location>
    </subcellularLocation>
</comment>
<keyword evidence="10" id="KW-1185">Reference proteome</keyword>
<accession>A0AAV6X4N6</accession>
<evidence type="ECO:0000256" key="7">
    <source>
        <dbReference type="ARBA" id="ARBA00023242"/>
    </source>
</evidence>
<evidence type="ECO:0000256" key="5">
    <source>
        <dbReference type="ARBA" id="ARBA00022723"/>
    </source>
</evidence>
<evidence type="ECO:0000256" key="1">
    <source>
        <dbReference type="ARBA" id="ARBA00001968"/>
    </source>
</evidence>
<feature type="domain" description="DDE Tnp4" evidence="8">
    <location>
        <begin position="96"/>
        <end position="257"/>
    </location>
</feature>
<evidence type="ECO:0000313" key="9">
    <source>
        <dbReference type="EMBL" id="KAG8377751.1"/>
    </source>
</evidence>
<dbReference type="InterPro" id="IPR045249">
    <property type="entry name" value="HARBI1-like"/>
</dbReference>
<comment type="caution">
    <text evidence="9">The sequence shown here is derived from an EMBL/GenBank/DDBJ whole genome shotgun (WGS) entry which is preliminary data.</text>
</comment>
<comment type="similarity">
    <text evidence="3">Belongs to the HARBI1 family.</text>
</comment>
<dbReference type="PANTHER" id="PTHR22930:SF281">
    <property type="entry name" value="NUCLEASE"/>
    <property type="match status" value="1"/>
</dbReference>
<sequence length="286" mass="33193">MHQNMFILNMFVRHMHNNGGRCRETEKLIRYVMAHRIPKQIEHLECLIELNDVDCIDNLRMSRVVFARLCYLLEHIGGLVNSRYVTVTEKGCIGALDGTYIKVKVNESDKPRYRTRKGDIAVNVLVACDMDQKFTYLLSGWEGSTADSRVLRDALNRANRLKVPQRTYYLCDNGYANGDGFLTPFKGVRYHLKDWGEGSLTPQNPHEYFNMYHSKALNVIERTIGLLKKRWAVLRSQTFYSITTQNRIIMTCALLHNFIRSEMLVHPLEHCLDDTNSDDEDNDIDL</sequence>
<gene>
    <name evidence="9" type="ORF">BUALT_Bualt08G0065600</name>
</gene>
<evidence type="ECO:0000259" key="8">
    <source>
        <dbReference type="Pfam" id="PF13359"/>
    </source>
</evidence>
<evidence type="ECO:0000256" key="3">
    <source>
        <dbReference type="ARBA" id="ARBA00006958"/>
    </source>
</evidence>
<dbReference type="Proteomes" id="UP000826271">
    <property type="component" value="Unassembled WGS sequence"/>
</dbReference>
<dbReference type="GO" id="GO:0005634">
    <property type="term" value="C:nucleus"/>
    <property type="evidence" value="ECO:0007669"/>
    <property type="project" value="UniProtKB-SubCell"/>
</dbReference>
<dbReference type="GO" id="GO:0016787">
    <property type="term" value="F:hydrolase activity"/>
    <property type="evidence" value="ECO:0007669"/>
    <property type="project" value="UniProtKB-KW"/>
</dbReference>
<dbReference type="PANTHER" id="PTHR22930">
    <property type="match status" value="1"/>
</dbReference>
<reference evidence="9" key="1">
    <citation type="submission" date="2019-10" db="EMBL/GenBank/DDBJ databases">
        <authorList>
            <person name="Zhang R."/>
            <person name="Pan Y."/>
            <person name="Wang J."/>
            <person name="Ma R."/>
            <person name="Yu S."/>
        </authorList>
    </citation>
    <scope>NUCLEOTIDE SEQUENCE</scope>
    <source>
        <strain evidence="9">LA-IB0</strain>
        <tissue evidence="9">Leaf</tissue>
    </source>
</reference>
<evidence type="ECO:0000256" key="2">
    <source>
        <dbReference type="ARBA" id="ARBA00004123"/>
    </source>
</evidence>
<organism evidence="9 10">
    <name type="scientific">Buddleja alternifolia</name>
    <dbReference type="NCBI Taxonomy" id="168488"/>
    <lineage>
        <taxon>Eukaryota</taxon>
        <taxon>Viridiplantae</taxon>
        <taxon>Streptophyta</taxon>
        <taxon>Embryophyta</taxon>
        <taxon>Tracheophyta</taxon>
        <taxon>Spermatophyta</taxon>
        <taxon>Magnoliopsida</taxon>
        <taxon>eudicotyledons</taxon>
        <taxon>Gunneridae</taxon>
        <taxon>Pentapetalae</taxon>
        <taxon>asterids</taxon>
        <taxon>lamiids</taxon>
        <taxon>Lamiales</taxon>
        <taxon>Scrophulariaceae</taxon>
        <taxon>Buddlejeae</taxon>
        <taxon>Buddleja</taxon>
    </lineage>
</organism>
<evidence type="ECO:0000313" key="10">
    <source>
        <dbReference type="Proteomes" id="UP000826271"/>
    </source>
</evidence>
<name>A0AAV6X4N6_9LAMI</name>
<protein>
    <recommendedName>
        <fullName evidence="8">DDE Tnp4 domain-containing protein</fullName>
    </recommendedName>
</protein>